<dbReference type="HOGENOM" id="CLU_040211_0_1_1"/>
<dbReference type="GO" id="GO:0000439">
    <property type="term" value="C:transcription factor TFIIH core complex"/>
    <property type="evidence" value="ECO:0007669"/>
    <property type="project" value="UniProtKB-UniRule"/>
</dbReference>
<keyword evidence="9 14" id="KW-0805">Transcription regulation</keyword>
<dbReference type="GO" id="GO:0008270">
    <property type="term" value="F:zinc ion binding"/>
    <property type="evidence" value="ECO:0007669"/>
    <property type="project" value="UniProtKB-KW"/>
</dbReference>
<evidence type="ECO:0000313" key="15">
    <source>
        <dbReference type="EMBL" id="EFI95100.1"/>
    </source>
</evidence>
<dbReference type="VEuPathDB" id="FungiDB:SCHCODRAFT_02584254"/>
<dbReference type="InterPro" id="IPR036465">
    <property type="entry name" value="vWFA_dom_sf"/>
</dbReference>
<keyword evidence="5 14" id="KW-0479">Metal-binding</keyword>
<evidence type="ECO:0000256" key="8">
    <source>
        <dbReference type="ARBA" id="ARBA00022833"/>
    </source>
</evidence>
<evidence type="ECO:0000256" key="3">
    <source>
        <dbReference type="ARBA" id="ARBA00005273"/>
    </source>
</evidence>
<evidence type="ECO:0000256" key="2">
    <source>
        <dbReference type="ARBA" id="ARBA00004123"/>
    </source>
</evidence>
<evidence type="ECO:0000256" key="13">
    <source>
        <dbReference type="ARBA" id="ARBA00033341"/>
    </source>
</evidence>
<dbReference type="GeneID" id="9591423"/>
<organism evidence="16">
    <name type="scientific">Schizophyllum commune (strain H4-8 / FGSC 9210)</name>
    <name type="common">Split gill fungus</name>
    <dbReference type="NCBI Taxonomy" id="578458"/>
    <lineage>
        <taxon>Eukaryota</taxon>
        <taxon>Fungi</taxon>
        <taxon>Dikarya</taxon>
        <taxon>Basidiomycota</taxon>
        <taxon>Agaricomycotina</taxon>
        <taxon>Agaricomycetes</taxon>
        <taxon>Agaricomycetidae</taxon>
        <taxon>Agaricales</taxon>
        <taxon>Schizophyllaceae</taxon>
        <taxon>Schizophyllum</taxon>
    </lineage>
</organism>
<gene>
    <name evidence="15" type="ORF">SCHCODRAFT_30664</name>
</gene>
<evidence type="ECO:0000256" key="14">
    <source>
        <dbReference type="RuleBase" id="RU368090"/>
    </source>
</evidence>
<dbReference type="PANTHER" id="PTHR12831">
    <property type="entry name" value="TRANSCRIPTION INITIATION FACTOR IIH TFIIH , POLYPEPTIDE 3-RELATED"/>
    <property type="match status" value="1"/>
</dbReference>
<sequence length="257" mass="27978">LSVILDLNAHQWTQLSTEELSLANALPQLLVFLHAHIAAAAENTLAVYTAGSEGPTELAFDSLSNDVELPGALDGNKYPPFRRLDVSLTDAIQAAMDRLADADEDMKRTVGTSSDPHATSFTSALTRSLCYINRLQSPSSRILLLSVSPDRAQDYVPFMNAIFSAQKLKVPIDTLQLAAHDSVFLQQATYLTGGAYVRLGDESGEGKRGGLLQYLMMCFLPPPALRQVMAVPTMDQVNLRAACFCHKRMTEIGFVCS</sequence>
<protein>
    <recommendedName>
        <fullName evidence="4 14">General transcription and DNA repair factor IIH subunit TFB4</fullName>
        <shortName evidence="14">TFIIH subunit TFB4</shortName>
    </recommendedName>
    <alternativeName>
        <fullName evidence="13 14">RNA polymerase II transcription factor B subunit 4</fullName>
    </alternativeName>
</protein>
<dbReference type="AlphaFoldDB" id="D8Q8P9"/>
<dbReference type="GO" id="GO:0006289">
    <property type="term" value="P:nucleotide-excision repair"/>
    <property type="evidence" value="ECO:0007669"/>
    <property type="project" value="UniProtKB-UniRule"/>
</dbReference>
<dbReference type="GO" id="GO:0005675">
    <property type="term" value="C:transcription factor TFIIH holo complex"/>
    <property type="evidence" value="ECO:0007669"/>
    <property type="project" value="UniProtKB-UniRule"/>
</dbReference>
<dbReference type="FunCoup" id="D8Q8P9">
    <property type="interactions" value="815"/>
</dbReference>
<dbReference type="GO" id="GO:0006355">
    <property type="term" value="P:regulation of DNA-templated transcription"/>
    <property type="evidence" value="ECO:0007669"/>
    <property type="project" value="InterPro"/>
</dbReference>
<keyword evidence="7 14" id="KW-0863">Zinc-finger</keyword>
<evidence type="ECO:0000256" key="12">
    <source>
        <dbReference type="ARBA" id="ARBA00023242"/>
    </source>
</evidence>
<keyword evidence="16" id="KW-1185">Reference proteome</keyword>
<dbReference type="STRING" id="578458.D8Q8P9"/>
<dbReference type="eggNOG" id="KOG2487">
    <property type="taxonomic scope" value="Eukaryota"/>
</dbReference>
<evidence type="ECO:0000256" key="4">
    <source>
        <dbReference type="ARBA" id="ARBA00021280"/>
    </source>
</evidence>
<comment type="subunit">
    <text evidence="14">Component of the 7-subunit TFIIH core complex composed of XPB/SSL2, XPD/RAD3, SSL1, TFB1, TFB2, TFB4 and TFB5, which is active in NER. The core complex associates with the 3-subunit CTD-kinase module TFIIK composed of CCL1, KIN28 and TFB3 to form the 10-subunit holoenzyme (holo-TFIIH) active in transcription.</text>
</comment>
<comment type="similarity">
    <text evidence="3 14">Belongs to the TFB4 family.</text>
</comment>
<evidence type="ECO:0000256" key="9">
    <source>
        <dbReference type="ARBA" id="ARBA00023015"/>
    </source>
</evidence>
<dbReference type="PANTHER" id="PTHR12831:SF0">
    <property type="entry name" value="GENERAL TRANSCRIPTION FACTOR IIH SUBUNIT 3"/>
    <property type="match status" value="1"/>
</dbReference>
<keyword evidence="6 14" id="KW-0227">DNA damage</keyword>
<dbReference type="InParanoid" id="D8Q8P9"/>
<evidence type="ECO:0000256" key="6">
    <source>
        <dbReference type="ARBA" id="ARBA00022763"/>
    </source>
</evidence>
<proteinExistence type="inferred from homology"/>
<keyword evidence="10 14" id="KW-0804">Transcription</keyword>
<dbReference type="OMA" id="DYRASCH"/>
<evidence type="ECO:0000256" key="5">
    <source>
        <dbReference type="ARBA" id="ARBA00022723"/>
    </source>
</evidence>
<dbReference type="Gene3D" id="3.40.50.410">
    <property type="entry name" value="von Willebrand factor, type A domain"/>
    <property type="match status" value="1"/>
</dbReference>
<dbReference type="EMBL" id="GL377308">
    <property type="protein sequence ID" value="EFI95100.1"/>
    <property type="molecule type" value="Genomic_DNA"/>
</dbReference>
<keyword evidence="8 14" id="KW-0862">Zinc</keyword>
<comment type="function">
    <text evidence="1 14">Component of the general transcription and DNA repair factor IIH (TFIIH) core complex, which is involved in general and transcription-coupled nucleotide excision repair (NER) of damaged DNA and, when complexed to TFIIK, in RNA transcription by RNA polymerase II. In NER, TFIIH acts by opening DNA around the lesion to allow the excision of the damaged oligonucleotide and its replacement by a new DNA fragment. In transcription, TFIIH has an essential role in transcription initiation. When the pre-initiation complex (PIC) has been established, TFIIH is required for promoter opening and promoter escape. Phosphorylation of the C-terminal tail (CTD) of the largest subunit of RNA polymerase II by the kinase module TFIIK controls the initiation of transcription.</text>
</comment>
<evidence type="ECO:0000256" key="1">
    <source>
        <dbReference type="ARBA" id="ARBA00002817"/>
    </source>
</evidence>
<reference evidence="15 16" key="1">
    <citation type="journal article" date="2010" name="Nat. Biotechnol.">
        <title>Genome sequence of the model mushroom Schizophyllum commune.</title>
        <authorList>
            <person name="Ohm R.A."/>
            <person name="de Jong J.F."/>
            <person name="Lugones L.G."/>
            <person name="Aerts A."/>
            <person name="Kothe E."/>
            <person name="Stajich J.E."/>
            <person name="de Vries R.P."/>
            <person name="Record E."/>
            <person name="Levasseur A."/>
            <person name="Baker S.E."/>
            <person name="Bartholomew K.A."/>
            <person name="Coutinho P.M."/>
            <person name="Erdmann S."/>
            <person name="Fowler T.J."/>
            <person name="Gathman A.C."/>
            <person name="Lombard V."/>
            <person name="Henrissat B."/>
            <person name="Knabe N."/>
            <person name="Kuees U."/>
            <person name="Lilly W.W."/>
            <person name="Lindquist E."/>
            <person name="Lucas S."/>
            <person name="Magnuson J.K."/>
            <person name="Piumi F."/>
            <person name="Raudaskoski M."/>
            <person name="Salamov A."/>
            <person name="Schmutz J."/>
            <person name="Schwarze F.W.M.R."/>
            <person name="vanKuyk P.A."/>
            <person name="Horton J.S."/>
            <person name="Grigoriev I.V."/>
            <person name="Woesten H.A.B."/>
        </authorList>
    </citation>
    <scope>NUCLEOTIDE SEQUENCE [LARGE SCALE GENOMIC DNA]</scope>
    <source>
        <strain evidence="16">H4-8 / FGSC 9210</strain>
    </source>
</reference>
<dbReference type="InterPro" id="IPR004600">
    <property type="entry name" value="TFIIH_Tfb4/GTF2H3"/>
</dbReference>
<keyword evidence="12 14" id="KW-0539">Nucleus</keyword>
<dbReference type="Proteomes" id="UP000007431">
    <property type="component" value="Unassembled WGS sequence"/>
</dbReference>
<comment type="subcellular location">
    <subcellularLocation>
        <location evidence="2 14">Nucleus</location>
    </subcellularLocation>
</comment>
<dbReference type="Pfam" id="PF03850">
    <property type="entry name" value="Tfb4"/>
    <property type="match status" value="1"/>
</dbReference>
<evidence type="ECO:0000313" key="16">
    <source>
        <dbReference type="Proteomes" id="UP000007431"/>
    </source>
</evidence>
<keyword evidence="11 14" id="KW-0234">DNA repair</keyword>
<feature type="non-terminal residue" evidence="15">
    <location>
        <position position="257"/>
    </location>
</feature>
<name>D8Q8P9_SCHCM</name>
<dbReference type="KEGG" id="scm:SCHCO_02584254"/>
<accession>D8Q8P9</accession>
<evidence type="ECO:0000256" key="10">
    <source>
        <dbReference type="ARBA" id="ARBA00023163"/>
    </source>
</evidence>
<feature type="non-terminal residue" evidence="15">
    <location>
        <position position="1"/>
    </location>
</feature>
<dbReference type="OrthoDB" id="17307at2759"/>
<evidence type="ECO:0000256" key="11">
    <source>
        <dbReference type="ARBA" id="ARBA00023204"/>
    </source>
</evidence>
<evidence type="ECO:0000256" key="7">
    <source>
        <dbReference type="ARBA" id="ARBA00022771"/>
    </source>
</evidence>